<keyword evidence="1" id="KW-0812">Transmembrane</keyword>
<evidence type="ECO:0000313" key="3">
    <source>
        <dbReference type="Proteomes" id="UP000663181"/>
    </source>
</evidence>
<gene>
    <name evidence="2" type="ORF">ISN74_02580</name>
</gene>
<sequence length="135" mass="15128">MAIVVAGASLMANGDVKSAILTAAVRFATWILPPHRKDWARAMLNEMAYVGSRRAAWCWMLGCTLFAIRERASFELMRPFTARRMLKVFIGLSAASVIGMVGVYTIQKPYQRERILITVFHRVGTTVTRHIGTVQ</sequence>
<organism evidence="2 3">
    <name type="scientific">Dyella caseinilytica</name>
    <dbReference type="NCBI Taxonomy" id="1849581"/>
    <lineage>
        <taxon>Bacteria</taxon>
        <taxon>Pseudomonadati</taxon>
        <taxon>Pseudomonadota</taxon>
        <taxon>Gammaproteobacteria</taxon>
        <taxon>Lysobacterales</taxon>
        <taxon>Rhodanobacteraceae</taxon>
        <taxon>Dyella</taxon>
    </lineage>
</organism>
<reference evidence="2 3" key="1">
    <citation type="submission" date="2020-10" db="EMBL/GenBank/DDBJ databases">
        <title>Phylogeny of dyella-like bacteria.</title>
        <authorList>
            <person name="Fu J."/>
        </authorList>
    </citation>
    <scope>NUCLEOTIDE SEQUENCE [LARGE SCALE GENOMIC DNA]</scope>
    <source>
        <strain evidence="2 3">DHOB09</strain>
    </source>
</reference>
<feature type="transmembrane region" description="Helical" evidence="1">
    <location>
        <begin position="88"/>
        <end position="106"/>
    </location>
</feature>
<dbReference type="RefSeq" id="WP_188797121.1">
    <property type="nucleotide sequence ID" value="NZ_BMIZ01000001.1"/>
</dbReference>
<dbReference type="EMBL" id="CP064030">
    <property type="protein sequence ID" value="QRN54295.1"/>
    <property type="molecule type" value="Genomic_DNA"/>
</dbReference>
<keyword evidence="3" id="KW-1185">Reference proteome</keyword>
<keyword evidence="1" id="KW-1133">Transmembrane helix</keyword>
<accession>A0ABX7GV19</accession>
<evidence type="ECO:0000313" key="2">
    <source>
        <dbReference type="EMBL" id="QRN54295.1"/>
    </source>
</evidence>
<protein>
    <submittedName>
        <fullName evidence="2">Uncharacterized protein</fullName>
    </submittedName>
</protein>
<keyword evidence="1" id="KW-0472">Membrane</keyword>
<evidence type="ECO:0000256" key="1">
    <source>
        <dbReference type="SAM" id="Phobius"/>
    </source>
</evidence>
<proteinExistence type="predicted"/>
<dbReference type="Proteomes" id="UP000663181">
    <property type="component" value="Chromosome"/>
</dbReference>
<name>A0ABX7GV19_9GAMM</name>